<dbReference type="InterPro" id="IPR044720">
    <property type="entry name" value="HVO_2753-like"/>
</dbReference>
<dbReference type="NCBIfam" id="NF011481">
    <property type="entry name" value="PRK14890.1"/>
    <property type="match status" value="1"/>
</dbReference>
<dbReference type="PANTHER" id="PTHR40733:SF1">
    <property type="entry name" value="SMALL ZINC FINGER PROTEIN HVO-2753-LIKE ZINC-BINDING POCKET DOMAIN-CONTAINING PROTEIN"/>
    <property type="match status" value="1"/>
</dbReference>
<proteinExistence type="predicted"/>
<evidence type="ECO:0000313" key="2">
    <source>
        <dbReference type="EMBL" id="AGK60393.1"/>
    </source>
</evidence>
<dbReference type="AlphaFoldDB" id="N0BBK8"/>
<dbReference type="InterPro" id="IPR011668">
    <property type="entry name" value="HVO_2753-like_ZBP"/>
</dbReference>
<dbReference type="Pfam" id="PF07754">
    <property type="entry name" value="HVO_2753_ZBP"/>
    <property type="match status" value="1"/>
</dbReference>
<evidence type="ECO:0000259" key="1">
    <source>
        <dbReference type="Pfam" id="PF07754"/>
    </source>
</evidence>
<sequence>MEVHKCISCGENLIGMNYVKFPCPNCNESIYRCKRCRKLANLYKCPSCGFVGP</sequence>
<accession>N0BBK8</accession>
<dbReference type="NCBIfam" id="NF041909">
    <property type="entry name" value="HVO_2753"/>
    <property type="match status" value="1"/>
</dbReference>
<dbReference type="GeneID" id="31843985"/>
<protein>
    <submittedName>
        <fullName evidence="2">Putative Zn-ribbon RNA-binding protein with a function in translation</fullName>
    </submittedName>
</protein>
<dbReference type="OrthoDB" id="35104at2157"/>
<keyword evidence="3" id="KW-1185">Reference proteome</keyword>
<dbReference type="Proteomes" id="UP000013307">
    <property type="component" value="Chromosome"/>
</dbReference>
<dbReference type="EMBL" id="CP005290">
    <property type="protein sequence ID" value="AGK60393.1"/>
    <property type="molecule type" value="Genomic_DNA"/>
</dbReference>
<dbReference type="InterPro" id="IPR049683">
    <property type="entry name" value="HVO_2753-like_euryarch"/>
</dbReference>
<dbReference type="KEGG" id="ast:Asulf_00364"/>
<feature type="domain" description="Small zinc finger protein HVO-2753-like zinc-binding pocket" evidence="1">
    <location>
        <begin position="6"/>
        <end position="49"/>
    </location>
</feature>
<dbReference type="eggNOG" id="arCOG01989">
    <property type="taxonomic scope" value="Archaea"/>
</dbReference>
<reference evidence="2 3" key="1">
    <citation type="journal article" date="2013" name="Genome Announc.">
        <title>Complete Genome Sequence of the Thermophilic and Facultatively Chemolithoautotrophic Sulfate Reducer Archaeoglobus sulfaticallidus Strain PM70-1T.</title>
        <authorList>
            <person name="Stokke R."/>
            <person name="Hocking W.P."/>
            <person name="Steinsbu B.O."/>
            <person name="Steen I.H."/>
        </authorList>
    </citation>
    <scope>NUCLEOTIDE SEQUENCE [LARGE SCALE GENOMIC DNA]</scope>
    <source>
        <strain evidence="2">PM70-1</strain>
    </source>
</reference>
<name>N0BBK8_9EURY</name>
<dbReference type="HOGENOM" id="CLU_196471_0_0_2"/>
<dbReference type="PANTHER" id="PTHR40733">
    <property type="entry name" value="ZINC-RIBBON RNA-BINDING PROTEIN INVOLVED IN TRANSLATION-RELATED"/>
    <property type="match status" value="1"/>
</dbReference>
<organism evidence="2 3">
    <name type="scientific">Archaeoglobus sulfaticallidus PM70-1</name>
    <dbReference type="NCBI Taxonomy" id="387631"/>
    <lineage>
        <taxon>Archaea</taxon>
        <taxon>Methanobacteriati</taxon>
        <taxon>Methanobacteriota</taxon>
        <taxon>Archaeoglobi</taxon>
        <taxon>Archaeoglobales</taxon>
        <taxon>Archaeoglobaceae</taxon>
        <taxon>Archaeoglobus</taxon>
    </lineage>
</organism>
<dbReference type="STRING" id="387631.Asulf_00364"/>
<evidence type="ECO:0000313" key="3">
    <source>
        <dbReference type="Proteomes" id="UP000013307"/>
    </source>
</evidence>
<dbReference type="RefSeq" id="WP_015589992.1">
    <property type="nucleotide sequence ID" value="NC_021169.1"/>
</dbReference>
<gene>
    <name evidence="2" type="ORF">Asulf_00364</name>
</gene>